<dbReference type="GO" id="GO:0016459">
    <property type="term" value="C:myosin complex"/>
    <property type="evidence" value="ECO:0007669"/>
    <property type="project" value="UniProtKB-KW"/>
</dbReference>
<dbReference type="GO" id="GO:0005737">
    <property type="term" value="C:cytoplasm"/>
    <property type="evidence" value="ECO:0007669"/>
    <property type="project" value="TreeGrafter"/>
</dbReference>
<dbReference type="Gene3D" id="3.40.850.10">
    <property type="entry name" value="Kinesin motor domain"/>
    <property type="match status" value="1"/>
</dbReference>
<evidence type="ECO:0000256" key="6">
    <source>
        <dbReference type="PROSITE-ProRule" id="PRU00782"/>
    </source>
</evidence>
<sequence>MASDLSELQAVDEGSISENCRVRYDRDEIYTSCGRLLIALNPYKLLPIYGEEAIDKYNGALDRSALPPHIYAVAAAAYGGMVKEGRSQSVVISGESGAGKTETAKLFLEFMATVGKGAGTLHQKVLQTNPVMEAFGNAQTALNDNSSRFGKFLRLEFTASGKMCGASLKTYLLEKTRVTVQAAGEQNYHVFYHLAAGAPAELRAQVGIGKATGYACMQGGTGPSHEGASHAKRFGGVSNALEQLGLSPEHARGVWAVTAAVIHACELAFAPREASDGSPGCALVDTSHLASACAQLGLDRAQAEEALTTRKIKVGAEVIPKPNTPAEAAQVRDALGKALFSSLFDWLVRQINASLRATSDAATALAKHAGGKAEEAARFIGAVDVFGFESFPTNSLEQLCINFANERLQRLFVAAVFESAAVIYATEAIEVPDIPFTDNQAVVTLIDGPAGEPGILQILSEECVLGNSSDASFCGRVVQRFAADRPSPAFARAKGNRAGAFAIKHFAAEVTYDVVGFVAKNKDPLPVDLGMLLKFSKSELVVELFNPPAPVDETAAGAAAGKGGAGAKAPRQFKSAKFVGVIDGFRTSLAELVRTLEGTHTHFVRCIKPNLHKASGSYEPDVAIRQLRTSGVVQAVHAARAGFPDRVPFDTIAHSYALLQPGYASGKLVAGGKAGAETVLREAGLKPAQYRLGKTLAFLAVGALDALDAGRSAALAKRAVFLQARIRSTLARRLVRQLRDEKARELAAAERRRALEAEEASARAAVEEAARVAAEESRRVAEAAEQQQREAEDAQKEEEAVAKKQQKFNIARQKSFERAAARKQRAHERTTNGASGDASAAGDNQNDTDDSEPSTPGSALGVGMSARARAKAFDGGRPKAVVTDVGWKEPTSAEAREMDEAAALAAAAEYGFTNPVADVMEYAEYLGMDVQRDQSLLWIADEALSAPEPHGWEQRVDPGGNIFYFHENTGMILPEHPLDHHYQNLYMQMRDQARAEAADGATSPAPRAASGAEPANGVGTPSAAPPIAELPALPVDLGSLPASVLLSESTKTKASIKEMWAAATTRKSSRTHFLDVQTYELTVKVVRGDKGLGVGLTVDNIIVELAPDGSCAKTGGMLRPNDKIVRIDGELLGNRMLKDVVRPKAEHDITVLFQREASQPAEPRQKAAKLAKGMSEKLRVKEYTLKLKRDKGALGFTLDPTNVILSVAHQSHAAELLKPGDKVVSVDGHVLEATRFAEVADATKPAHLLKVVRIKPKRGKGGLTAAVVGGSASRPELAGAKRGQANRIRFREVTLRKMSADDKIGVLFHRHEKDFDMRAFGKFDDGSRPIIKKVDPGTVGERAGLVAGDVVLAVNGISGQTNYQVVEMIRTLHGEITFLVAPAPKQRA</sequence>
<dbReference type="InterPro" id="IPR001478">
    <property type="entry name" value="PDZ"/>
</dbReference>
<dbReference type="InterPro" id="IPR041489">
    <property type="entry name" value="PDZ_6"/>
</dbReference>
<reference evidence="11" key="1">
    <citation type="submission" date="2021-05" db="EMBL/GenBank/DDBJ databases">
        <title>The genome of the haptophyte Pavlova lutheri (Diacronema luteri, Pavlovales) - a model for lipid biosynthesis in eukaryotic algae.</title>
        <authorList>
            <person name="Hulatt C.J."/>
            <person name="Posewitz M.C."/>
        </authorList>
    </citation>
    <scope>NUCLEOTIDE SEQUENCE</scope>
    <source>
        <strain evidence="11">NIVA-4/92</strain>
    </source>
</reference>
<feature type="region of interest" description="Disordered" evidence="7">
    <location>
        <begin position="993"/>
        <end position="1023"/>
    </location>
</feature>
<dbReference type="InterPro" id="IPR001609">
    <property type="entry name" value="Myosin_head_motor_dom-like"/>
</dbReference>
<keyword evidence="12" id="KW-1185">Reference proteome</keyword>
<dbReference type="CDD" id="cd00201">
    <property type="entry name" value="WW"/>
    <property type="match status" value="1"/>
</dbReference>
<feature type="domain" description="PDZ" evidence="9">
    <location>
        <begin position="1184"/>
        <end position="1246"/>
    </location>
</feature>
<feature type="domain" description="WW" evidence="8">
    <location>
        <begin position="946"/>
        <end position="979"/>
    </location>
</feature>
<dbReference type="Gene3D" id="1.20.5.4820">
    <property type="match status" value="1"/>
</dbReference>
<organism evidence="11 12">
    <name type="scientific">Diacronema lutheri</name>
    <name type="common">Unicellular marine alga</name>
    <name type="synonym">Monochrysis lutheri</name>
    <dbReference type="NCBI Taxonomy" id="2081491"/>
    <lineage>
        <taxon>Eukaryota</taxon>
        <taxon>Haptista</taxon>
        <taxon>Haptophyta</taxon>
        <taxon>Pavlovophyceae</taxon>
        <taxon>Pavlovales</taxon>
        <taxon>Pavlovaceae</taxon>
        <taxon>Diacronema</taxon>
    </lineage>
</organism>
<keyword evidence="5 6" id="KW-0009">Actin-binding</keyword>
<feature type="region of interest" description="Actin-binding" evidence="6">
    <location>
        <begin position="589"/>
        <end position="611"/>
    </location>
</feature>
<dbReference type="Pfam" id="PF17820">
    <property type="entry name" value="PDZ_6"/>
    <property type="match status" value="1"/>
</dbReference>
<dbReference type="PRINTS" id="PR00193">
    <property type="entry name" value="MYOSINHEAVY"/>
</dbReference>
<keyword evidence="3 6" id="KW-0518">Myosin</keyword>
<dbReference type="InterPro" id="IPR036034">
    <property type="entry name" value="PDZ_sf"/>
</dbReference>
<evidence type="ECO:0000256" key="3">
    <source>
        <dbReference type="ARBA" id="ARBA00023123"/>
    </source>
</evidence>
<gene>
    <name evidence="11" type="ORF">KFE25_004231</name>
</gene>
<feature type="domain" description="Myosin motor" evidence="10">
    <location>
        <begin position="1"/>
        <end position="712"/>
    </location>
</feature>
<keyword evidence="4 6" id="KW-0505">Motor protein</keyword>
<evidence type="ECO:0000313" key="11">
    <source>
        <dbReference type="EMBL" id="KAG8458897.1"/>
    </source>
</evidence>
<dbReference type="PROSITE" id="PS50106">
    <property type="entry name" value="PDZ"/>
    <property type="match status" value="3"/>
</dbReference>
<dbReference type="CDD" id="cd00136">
    <property type="entry name" value="PDZ_canonical"/>
    <property type="match status" value="1"/>
</dbReference>
<feature type="domain" description="PDZ" evidence="9">
    <location>
        <begin position="1082"/>
        <end position="1142"/>
    </location>
</feature>
<dbReference type="PANTHER" id="PTHR13140">
    <property type="entry name" value="MYOSIN"/>
    <property type="match status" value="1"/>
</dbReference>
<dbReference type="CDD" id="cd00124">
    <property type="entry name" value="MYSc"/>
    <property type="match status" value="1"/>
</dbReference>
<dbReference type="SMART" id="SM00242">
    <property type="entry name" value="MYSc"/>
    <property type="match status" value="1"/>
</dbReference>
<proteinExistence type="inferred from homology"/>
<dbReference type="EMBL" id="JAGTXO010000046">
    <property type="protein sequence ID" value="KAG8458897.1"/>
    <property type="molecule type" value="Genomic_DNA"/>
</dbReference>
<feature type="region of interest" description="Disordered" evidence="7">
    <location>
        <begin position="780"/>
        <end position="861"/>
    </location>
</feature>
<dbReference type="SUPFAM" id="SSF50156">
    <property type="entry name" value="PDZ domain-like"/>
    <property type="match status" value="3"/>
</dbReference>
<dbReference type="Gene3D" id="3.30.1470.10">
    <property type="entry name" value="Photosystem I PsaD, reaction center subunit II"/>
    <property type="match status" value="1"/>
</dbReference>
<dbReference type="Gene3D" id="1.20.120.720">
    <property type="entry name" value="Myosin VI head, motor domain, U50 subdomain"/>
    <property type="match status" value="1"/>
</dbReference>
<dbReference type="Proteomes" id="UP000751190">
    <property type="component" value="Unassembled WGS sequence"/>
</dbReference>
<dbReference type="GO" id="GO:0007015">
    <property type="term" value="P:actin filament organization"/>
    <property type="evidence" value="ECO:0007669"/>
    <property type="project" value="TreeGrafter"/>
</dbReference>
<evidence type="ECO:0000256" key="5">
    <source>
        <dbReference type="ARBA" id="ARBA00023203"/>
    </source>
</evidence>
<dbReference type="GO" id="GO:0016020">
    <property type="term" value="C:membrane"/>
    <property type="evidence" value="ECO:0007669"/>
    <property type="project" value="TreeGrafter"/>
</dbReference>
<dbReference type="SUPFAM" id="SSF52540">
    <property type="entry name" value="P-loop containing nucleoside triphosphate hydrolases"/>
    <property type="match status" value="1"/>
</dbReference>
<keyword evidence="2 6" id="KW-0067">ATP-binding</keyword>
<evidence type="ECO:0000259" key="9">
    <source>
        <dbReference type="PROSITE" id="PS50106"/>
    </source>
</evidence>
<dbReference type="InterPro" id="IPR036961">
    <property type="entry name" value="Kinesin_motor_dom_sf"/>
</dbReference>
<dbReference type="Gene3D" id="1.10.10.820">
    <property type="match status" value="1"/>
</dbReference>
<dbReference type="SMART" id="SM00228">
    <property type="entry name" value="PDZ"/>
    <property type="match status" value="3"/>
</dbReference>
<dbReference type="OMA" id="HACELAF"/>
<dbReference type="OrthoDB" id="6108017at2759"/>
<evidence type="ECO:0000256" key="7">
    <source>
        <dbReference type="SAM" id="MobiDB-lite"/>
    </source>
</evidence>
<dbReference type="PROSITE" id="PS50020">
    <property type="entry name" value="WW_DOMAIN_2"/>
    <property type="match status" value="1"/>
</dbReference>
<comment type="similarity">
    <text evidence="6">Belongs to the TRAFAC class myosin-kinesin ATPase superfamily. Myosin family.</text>
</comment>
<evidence type="ECO:0000259" key="10">
    <source>
        <dbReference type="PROSITE" id="PS51456"/>
    </source>
</evidence>
<feature type="compositionally biased region" description="Low complexity" evidence="7">
    <location>
        <begin position="833"/>
        <end position="843"/>
    </location>
</feature>
<keyword evidence="1 6" id="KW-0547">Nucleotide-binding</keyword>
<evidence type="ECO:0000256" key="2">
    <source>
        <dbReference type="ARBA" id="ARBA00022840"/>
    </source>
</evidence>
<evidence type="ECO:0000256" key="1">
    <source>
        <dbReference type="ARBA" id="ARBA00022741"/>
    </source>
</evidence>
<feature type="binding site" evidence="6">
    <location>
        <begin position="94"/>
        <end position="101"/>
    </location>
    <ligand>
        <name>ATP</name>
        <dbReference type="ChEBI" id="CHEBI:30616"/>
    </ligand>
</feature>
<feature type="domain" description="PDZ" evidence="9">
    <location>
        <begin position="1292"/>
        <end position="1384"/>
    </location>
</feature>
<dbReference type="PROSITE" id="PS50096">
    <property type="entry name" value="IQ"/>
    <property type="match status" value="1"/>
</dbReference>
<evidence type="ECO:0000256" key="4">
    <source>
        <dbReference type="ARBA" id="ARBA00023175"/>
    </source>
</evidence>
<name>A0A8J5XDW8_DIALT</name>
<dbReference type="GO" id="GO:0000146">
    <property type="term" value="F:microfilament motor activity"/>
    <property type="evidence" value="ECO:0007669"/>
    <property type="project" value="TreeGrafter"/>
</dbReference>
<dbReference type="Pfam" id="PF00063">
    <property type="entry name" value="Myosin_head"/>
    <property type="match status" value="1"/>
</dbReference>
<comment type="caution">
    <text evidence="11">The sequence shown here is derived from an EMBL/GenBank/DDBJ whole genome shotgun (WGS) entry which is preliminary data.</text>
</comment>
<dbReference type="InterPro" id="IPR027417">
    <property type="entry name" value="P-loop_NTPase"/>
</dbReference>
<dbReference type="GO" id="GO:0051015">
    <property type="term" value="F:actin filament binding"/>
    <property type="evidence" value="ECO:0007669"/>
    <property type="project" value="TreeGrafter"/>
</dbReference>
<dbReference type="PROSITE" id="PS51456">
    <property type="entry name" value="MYOSIN_MOTOR"/>
    <property type="match status" value="1"/>
</dbReference>
<dbReference type="Gene3D" id="1.20.58.530">
    <property type="match status" value="1"/>
</dbReference>
<dbReference type="InterPro" id="IPR001202">
    <property type="entry name" value="WW_dom"/>
</dbReference>
<feature type="compositionally biased region" description="Basic and acidic residues" evidence="7">
    <location>
        <begin position="780"/>
        <end position="802"/>
    </location>
</feature>
<protein>
    <submittedName>
        <fullName evidence="11">Uncharacterized protein</fullName>
    </submittedName>
</protein>
<evidence type="ECO:0000259" key="8">
    <source>
        <dbReference type="PROSITE" id="PS50020"/>
    </source>
</evidence>
<evidence type="ECO:0000313" key="12">
    <source>
        <dbReference type="Proteomes" id="UP000751190"/>
    </source>
</evidence>
<dbReference type="PANTHER" id="PTHR13140:SF845">
    <property type="entry name" value="MYOSIN-LIKE PROTEIN"/>
    <property type="match status" value="1"/>
</dbReference>
<dbReference type="Gene3D" id="2.30.42.10">
    <property type="match status" value="3"/>
</dbReference>
<accession>A0A8J5XDW8</accession>
<dbReference type="GO" id="GO:0005524">
    <property type="term" value="F:ATP binding"/>
    <property type="evidence" value="ECO:0007669"/>
    <property type="project" value="UniProtKB-UniRule"/>
</dbReference>